<evidence type="ECO:0000256" key="8">
    <source>
        <dbReference type="SAM" id="Phobius"/>
    </source>
</evidence>
<keyword evidence="5 8" id="KW-1133">Transmembrane helix</keyword>
<comment type="subcellular location">
    <subcellularLocation>
        <location evidence="1">Cell membrane</location>
        <topology evidence="1">Multi-pass membrane protein</topology>
    </subcellularLocation>
</comment>
<dbReference type="AlphaFoldDB" id="A0A5D3WG59"/>
<evidence type="ECO:0000256" key="1">
    <source>
        <dbReference type="ARBA" id="ARBA00004651"/>
    </source>
</evidence>
<feature type="transmembrane region" description="Helical" evidence="8">
    <location>
        <begin position="361"/>
        <end position="383"/>
    </location>
</feature>
<dbReference type="PROSITE" id="PS50156">
    <property type="entry name" value="SSD"/>
    <property type="match status" value="2"/>
</dbReference>
<feature type="transmembrane region" description="Helical" evidence="8">
    <location>
        <begin position="287"/>
        <end position="306"/>
    </location>
</feature>
<name>A0A5D3WG59_9BACT</name>
<dbReference type="InterPro" id="IPR050545">
    <property type="entry name" value="Mycobact_MmpL"/>
</dbReference>
<proteinExistence type="inferred from homology"/>
<dbReference type="Gene3D" id="1.20.1640.10">
    <property type="entry name" value="Multidrug efflux transporter AcrB transmembrane domain"/>
    <property type="match status" value="2"/>
</dbReference>
<evidence type="ECO:0000259" key="9">
    <source>
        <dbReference type="PROSITE" id="PS50156"/>
    </source>
</evidence>
<dbReference type="EMBL" id="VNIB01000010">
    <property type="protein sequence ID" value="TYO97461.1"/>
    <property type="molecule type" value="Genomic_DNA"/>
</dbReference>
<feature type="transmembrane region" description="Helical" evidence="8">
    <location>
        <begin position="721"/>
        <end position="739"/>
    </location>
</feature>
<reference evidence="10 11" key="1">
    <citation type="submission" date="2019-07" db="EMBL/GenBank/DDBJ databases">
        <title>Genomic Encyclopedia of Type Strains, Phase IV (KMG-IV): sequencing the most valuable type-strain genomes for metagenomic binning, comparative biology and taxonomic classification.</title>
        <authorList>
            <person name="Goeker M."/>
        </authorList>
    </citation>
    <scope>NUCLEOTIDE SEQUENCE [LARGE SCALE GENOMIC DNA]</scope>
    <source>
        <strain evidence="10 11">SS015</strain>
    </source>
</reference>
<feature type="coiled-coil region" evidence="7">
    <location>
        <begin position="83"/>
        <end position="110"/>
    </location>
</feature>
<dbReference type="InterPro" id="IPR004869">
    <property type="entry name" value="MMPL_dom"/>
</dbReference>
<organism evidence="10 11">
    <name type="scientific">Geothermobacter ehrlichii</name>
    <dbReference type="NCBI Taxonomy" id="213224"/>
    <lineage>
        <taxon>Bacteria</taxon>
        <taxon>Pseudomonadati</taxon>
        <taxon>Thermodesulfobacteriota</taxon>
        <taxon>Desulfuromonadia</taxon>
        <taxon>Desulfuromonadales</taxon>
        <taxon>Geothermobacteraceae</taxon>
        <taxon>Geothermobacter</taxon>
    </lineage>
</organism>
<feature type="transmembrane region" description="Helical" evidence="8">
    <location>
        <begin position="695"/>
        <end position="715"/>
    </location>
</feature>
<evidence type="ECO:0000256" key="3">
    <source>
        <dbReference type="ARBA" id="ARBA00022475"/>
    </source>
</evidence>
<evidence type="ECO:0000256" key="5">
    <source>
        <dbReference type="ARBA" id="ARBA00022989"/>
    </source>
</evidence>
<dbReference type="InterPro" id="IPR000731">
    <property type="entry name" value="SSD"/>
</dbReference>
<feature type="transmembrane region" description="Helical" evidence="8">
    <location>
        <begin position="670"/>
        <end position="688"/>
    </location>
</feature>
<feature type="domain" description="SSD" evidence="9">
    <location>
        <begin position="296"/>
        <end position="414"/>
    </location>
</feature>
<gene>
    <name evidence="10" type="ORF">EDC39_1101</name>
</gene>
<keyword evidence="3" id="KW-1003">Cell membrane</keyword>
<keyword evidence="6 8" id="KW-0472">Membrane</keyword>
<feature type="domain" description="SSD" evidence="9">
    <location>
        <begin position="693"/>
        <end position="820"/>
    </location>
</feature>
<protein>
    <recommendedName>
        <fullName evidence="9">SSD domain-containing protein</fullName>
    </recommendedName>
</protein>
<comment type="caution">
    <text evidence="10">The sequence shown here is derived from an EMBL/GenBank/DDBJ whole genome shotgun (WGS) entry which is preliminary data.</text>
</comment>
<dbReference type="RefSeq" id="WP_148896362.1">
    <property type="nucleotide sequence ID" value="NZ_VNIB01000010.1"/>
</dbReference>
<evidence type="ECO:0000256" key="4">
    <source>
        <dbReference type="ARBA" id="ARBA00022692"/>
    </source>
</evidence>
<evidence type="ECO:0000256" key="7">
    <source>
        <dbReference type="SAM" id="Coils"/>
    </source>
</evidence>
<feature type="transmembrane region" description="Helical" evidence="8">
    <location>
        <begin position="769"/>
        <end position="787"/>
    </location>
</feature>
<dbReference type="Proteomes" id="UP000324159">
    <property type="component" value="Unassembled WGS sequence"/>
</dbReference>
<comment type="similarity">
    <text evidence="2">Belongs to the resistance-nodulation-cell division (RND) (TC 2.A.6) family. MmpL subfamily.</text>
</comment>
<accession>A0A5D3WG59</accession>
<dbReference type="SUPFAM" id="SSF82866">
    <property type="entry name" value="Multidrug efflux transporter AcrB transmembrane domain"/>
    <property type="match status" value="2"/>
</dbReference>
<feature type="transmembrane region" description="Helical" evidence="8">
    <location>
        <begin position="389"/>
        <end position="415"/>
    </location>
</feature>
<dbReference type="Pfam" id="PF03176">
    <property type="entry name" value="MMPL"/>
    <property type="match status" value="2"/>
</dbReference>
<feature type="transmembrane region" description="Helical" evidence="8">
    <location>
        <begin position="261"/>
        <end position="280"/>
    </location>
</feature>
<dbReference type="GO" id="GO:0005886">
    <property type="term" value="C:plasma membrane"/>
    <property type="evidence" value="ECO:0007669"/>
    <property type="project" value="UniProtKB-SubCell"/>
</dbReference>
<dbReference type="PANTHER" id="PTHR33406:SF6">
    <property type="entry name" value="MEMBRANE PROTEIN YDGH-RELATED"/>
    <property type="match status" value="1"/>
</dbReference>
<feature type="transmembrane region" description="Helical" evidence="8">
    <location>
        <begin position="318"/>
        <end position="340"/>
    </location>
</feature>
<evidence type="ECO:0000313" key="11">
    <source>
        <dbReference type="Proteomes" id="UP000324159"/>
    </source>
</evidence>
<dbReference type="PANTHER" id="PTHR33406">
    <property type="entry name" value="MEMBRANE PROTEIN MJ1562-RELATED"/>
    <property type="match status" value="1"/>
</dbReference>
<feature type="transmembrane region" description="Helical" evidence="8">
    <location>
        <begin position="445"/>
        <end position="465"/>
    </location>
</feature>
<evidence type="ECO:0000256" key="2">
    <source>
        <dbReference type="ARBA" id="ARBA00010157"/>
    </source>
</evidence>
<keyword evidence="7" id="KW-0175">Coiled coil</keyword>
<sequence>MRKRLLRFYRRTILRHPVAVLAVTGLVLLAAGFQARHFRLDASADSLVLEDDADLRTYRELRRRYGSGDFLIIAYTPRRELFSDAVLGDLKRLRDELEELEEVQSVVSILDVPLLQSPPVGFSELHNGARTLLSPGVDRQLARREFLTSPLYRNLILSPDGRTTALQINLKPDPAYDQLLARRNELAARDRRGELSAHEKEELARVRAQFKDYSAEVIDREAATIARVRAILDRHRQRAELHLGGMAMIVADMIDFIRHDLLVFGCGVLVFLVGMLAVIFRQPRWVLLPMLCCGASVLFMFGLLGMLDWRVTVVSSNFTSLLLIITLSLTMHLIVRYHELHAVNPQVSQRTLVLETVRSKFLPSLFTALTTMVAFISLLISGIRPVIDFGWMMAIGITAAFILSFLIFPAGLVLLRPKHFTPRFDLTGRMTGFCARLIEKRRKTVLAAFVLVALLSLIGISRLTVENRFIDNFKKDTEIYQGMTLIDRKLGGTTPMEIVLSADPDWQLQQATEEDFDDDPFADVGTDAGLTARSYWYNSHRLRLLQTIHRDLEARPATGKVLSLATTMELIRQHNSGVEPDDLLLSVIHKKLPPDIASALFDPYMTPDGNEVRLTLRIIDSAPGLKRNELLRQIRRDLTEKYGLKPQQITINGMFVLYNNVLQSLYRSQILTLRAVFAVIMVMFLLLFRSLRLAVIAIIPNLLAAGVVLGLMGWLKIPLDIMTITIAAITIGIAVDDTIHYVHRFSEEITHDLDYPAAIRRCHSSVGRAMYYTSITIIAGFGILTLSDFMPTIYFGLFTGLAMAVAMIANLTLLALLLLTVRPRHICWLPGRKAGRRLEAGG</sequence>
<evidence type="ECO:0000313" key="10">
    <source>
        <dbReference type="EMBL" id="TYO97461.1"/>
    </source>
</evidence>
<dbReference type="OrthoDB" id="5429313at2"/>
<keyword evidence="11" id="KW-1185">Reference proteome</keyword>
<feature type="transmembrane region" description="Helical" evidence="8">
    <location>
        <begin position="793"/>
        <end position="819"/>
    </location>
</feature>
<keyword evidence="4 8" id="KW-0812">Transmembrane</keyword>
<evidence type="ECO:0000256" key="6">
    <source>
        <dbReference type="ARBA" id="ARBA00023136"/>
    </source>
</evidence>